<name>A0A419W765_9BACT</name>
<evidence type="ECO:0000256" key="3">
    <source>
        <dbReference type="ARBA" id="ARBA00023163"/>
    </source>
</evidence>
<evidence type="ECO:0000259" key="4">
    <source>
        <dbReference type="PROSITE" id="PS50987"/>
    </source>
</evidence>
<dbReference type="InterPro" id="IPR051081">
    <property type="entry name" value="HTH_MetalResp_TranReg"/>
</dbReference>
<dbReference type="GO" id="GO:0003700">
    <property type="term" value="F:DNA-binding transcription factor activity"/>
    <property type="evidence" value="ECO:0007669"/>
    <property type="project" value="InterPro"/>
</dbReference>
<protein>
    <submittedName>
        <fullName evidence="5">ArsR family transcriptional regulator</fullName>
    </submittedName>
</protein>
<sequence length="131" mass="14979">MTHLYVQYFYDVFLRHYYLIMTSPKLELFDEELQTAAGYFKALAHPARLAILKYLAESKVCISGDISNELPLSRTTVNQHLAELKNMGLIKGTIDGVKVNYCLNPQKIEELKTVMNDFLSGIELPKNFSCK</sequence>
<dbReference type="Proteomes" id="UP000283387">
    <property type="component" value="Unassembled WGS sequence"/>
</dbReference>
<dbReference type="InterPro" id="IPR001845">
    <property type="entry name" value="HTH_ArsR_DNA-bd_dom"/>
</dbReference>
<organism evidence="5 6">
    <name type="scientific">Mangrovibacterium diazotrophicum</name>
    <dbReference type="NCBI Taxonomy" id="1261403"/>
    <lineage>
        <taxon>Bacteria</taxon>
        <taxon>Pseudomonadati</taxon>
        <taxon>Bacteroidota</taxon>
        <taxon>Bacteroidia</taxon>
        <taxon>Marinilabiliales</taxon>
        <taxon>Prolixibacteraceae</taxon>
        <taxon>Mangrovibacterium</taxon>
    </lineage>
</organism>
<evidence type="ECO:0000313" key="6">
    <source>
        <dbReference type="Proteomes" id="UP000283387"/>
    </source>
</evidence>
<proteinExistence type="predicted"/>
<gene>
    <name evidence="5" type="ORF">BC643_1674</name>
</gene>
<accession>A0A419W765</accession>
<dbReference type="Pfam" id="PF01022">
    <property type="entry name" value="HTH_5"/>
    <property type="match status" value="1"/>
</dbReference>
<dbReference type="SUPFAM" id="SSF46785">
    <property type="entry name" value="Winged helix' DNA-binding domain"/>
    <property type="match status" value="1"/>
</dbReference>
<dbReference type="AlphaFoldDB" id="A0A419W765"/>
<evidence type="ECO:0000256" key="1">
    <source>
        <dbReference type="ARBA" id="ARBA00023015"/>
    </source>
</evidence>
<dbReference type="EMBL" id="RAPN01000001">
    <property type="protein sequence ID" value="RKD91321.1"/>
    <property type="molecule type" value="Genomic_DNA"/>
</dbReference>
<keyword evidence="1" id="KW-0805">Transcription regulation</keyword>
<keyword evidence="3" id="KW-0804">Transcription</keyword>
<evidence type="ECO:0000313" key="5">
    <source>
        <dbReference type="EMBL" id="RKD91321.1"/>
    </source>
</evidence>
<dbReference type="CDD" id="cd00090">
    <property type="entry name" value="HTH_ARSR"/>
    <property type="match status" value="1"/>
</dbReference>
<feature type="domain" description="HTH arsR-type" evidence="4">
    <location>
        <begin position="28"/>
        <end position="123"/>
    </location>
</feature>
<keyword evidence="2" id="KW-0238">DNA-binding</keyword>
<dbReference type="InterPro" id="IPR011991">
    <property type="entry name" value="ArsR-like_HTH"/>
</dbReference>
<comment type="caution">
    <text evidence="5">The sequence shown here is derived from an EMBL/GenBank/DDBJ whole genome shotgun (WGS) entry which is preliminary data.</text>
</comment>
<reference evidence="5 6" key="1">
    <citation type="submission" date="2018-09" db="EMBL/GenBank/DDBJ databases">
        <title>Genomic Encyclopedia of Archaeal and Bacterial Type Strains, Phase II (KMG-II): from individual species to whole genera.</title>
        <authorList>
            <person name="Goeker M."/>
        </authorList>
    </citation>
    <scope>NUCLEOTIDE SEQUENCE [LARGE SCALE GENOMIC DNA]</scope>
    <source>
        <strain evidence="5 6">DSM 27148</strain>
    </source>
</reference>
<dbReference type="NCBIfam" id="NF033788">
    <property type="entry name" value="HTH_metalloreg"/>
    <property type="match status" value="1"/>
</dbReference>
<dbReference type="InterPro" id="IPR036388">
    <property type="entry name" value="WH-like_DNA-bd_sf"/>
</dbReference>
<evidence type="ECO:0000256" key="2">
    <source>
        <dbReference type="ARBA" id="ARBA00023125"/>
    </source>
</evidence>
<dbReference type="InterPro" id="IPR036390">
    <property type="entry name" value="WH_DNA-bd_sf"/>
</dbReference>
<keyword evidence="6" id="KW-1185">Reference proteome</keyword>
<dbReference type="SMART" id="SM00418">
    <property type="entry name" value="HTH_ARSR"/>
    <property type="match status" value="1"/>
</dbReference>
<dbReference type="GO" id="GO:0003677">
    <property type="term" value="F:DNA binding"/>
    <property type="evidence" value="ECO:0007669"/>
    <property type="project" value="UniProtKB-KW"/>
</dbReference>
<dbReference type="RefSeq" id="WP_245994895.1">
    <property type="nucleotide sequence ID" value="NZ_RAPN01000001.1"/>
</dbReference>
<dbReference type="Gene3D" id="1.10.10.10">
    <property type="entry name" value="Winged helix-like DNA-binding domain superfamily/Winged helix DNA-binding domain"/>
    <property type="match status" value="1"/>
</dbReference>
<dbReference type="PANTHER" id="PTHR33154:SF15">
    <property type="entry name" value="REGULATORY PROTEIN ARSR"/>
    <property type="match status" value="1"/>
</dbReference>
<dbReference type="PRINTS" id="PR00778">
    <property type="entry name" value="HTHARSR"/>
</dbReference>
<dbReference type="PANTHER" id="PTHR33154">
    <property type="entry name" value="TRANSCRIPTIONAL REGULATOR, ARSR FAMILY"/>
    <property type="match status" value="1"/>
</dbReference>
<dbReference type="PROSITE" id="PS50987">
    <property type="entry name" value="HTH_ARSR_2"/>
    <property type="match status" value="1"/>
</dbReference>